<evidence type="ECO:0000256" key="1">
    <source>
        <dbReference type="SAM" id="Coils"/>
    </source>
</evidence>
<dbReference type="Pfam" id="PF13558">
    <property type="entry name" value="SbcC_Walker_B"/>
    <property type="match status" value="1"/>
</dbReference>
<dbReference type="InterPro" id="IPR027417">
    <property type="entry name" value="P-loop_NTPase"/>
</dbReference>
<evidence type="ECO:0000256" key="2">
    <source>
        <dbReference type="SAM" id="MobiDB-lite"/>
    </source>
</evidence>
<dbReference type="EMBL" id="JAAIIF010000006">
    <property type="protein sequence ID" value="NMM95733.1"/>
    <property type="molecule type" value="Genomic_DNA"/>
</dbReference>
<name>A0A7Y0HUK9_9BIFI</name>
<feature type="coiled-coil region" evidence="1">
    <location>
        <begin position="439"/>
        <end position="466"/>
    </location>
</feature>
<protein>
    <submittedName>
        <fullName evidence="3">P-loop containing region of AAA domain-containing protein</fullName>
    </submittedName>
</protein>
<feature type="coiled-coil region" evidence="1">
    <location>
        <begin position="322"/>
        <end position="392"/>
    </location>
</feature>
<organism evidence="3 4">
    <name type="scientific">Bifidobacterium erythrocebi</name>
    <dbReference type="NCBI Taxonomy" id="2675325"/>
    <lineage>
        <taxon>Bacteria</taxon>
        <taxon>Bacillati</taxon>
        <taxon>Actinomycetota</taxon>
        <taxon>Actinomycetes</taxon>
        <taxon>Bifidobacteriales</taxon>
        <taxon>Bifidobacteriaceae</taxon>
        <taxon>Bifidobacterium</taxon>
    </lineage>
</organism>
<dbReference type="Proteomes" id="UP000529710">
    <property type="component" value="Unassembled WGS sequence"/>
</dbReference>
<accession>A0A7Y0HUK9</accession>
<comment type="caution">
    <text evidence="3">The sequence shown here is derived from an EMBL/GenBank/DDBJ whole genome shotgun (WGS) entry which is preliminary data.</text>
</comment>
<dbReference type="SUPFAM" id="SSF52540">
    <property type="entry name" value="P-loop containing nucleoside triphosphate hydrolases"/>
    <property type="match status" value="1"/>
</dbReference>
<feature type="coiled-coil region" evidence="1">
    <location>
        <begin position="635"/>
        <end position="729"/>
    </location>
</feature>
<gene>
    <name evidence="3" type="ORF">G1C98_0469</name>
</gene>
<keyword evidence="1" id="KW-0175">Coiled coil</keyword>
<evidence type="ECO:0000313" key="4">
    <source>
        <dbReference type="Proteomes" id="UP000529710"/>
    </source>
</evidence>
<dbReference type="Pfam" id="PF13555">
    <property type="entry name" value="AAA_29"/>
    <property type="match status" value="1"/>
</dbReference>
<reference evidence="3 4" key="1">
    <citation type="submission" date="2020-02" db="EMBL/GenBank/DDBJ databases">
        <title>Characterization of phylogenetic diversity of novel bifidobacterial species isolated in Czech ZOOs.</title>
        <authorList>
            <person name="Lugli G.A."/>
            <person name="Vera N.B."/>
            <person name="Ventura M."/>
        </authorList>
    </citation>
    <scope>NUCLEOTIDE SEQUENCE [LARGE SCALE GENOMIC DNA]</scope>
    <source>
        <strain evidence="3 4">DSM 109960</strain>
    </source>
</reference>
<dbReference type="PANTHER" id="PTHR43941">
    <property type="entry name" value="STRUCTURAL MAINTENANCE OF CHROMOSOMES PROTEIN 2"/>
    <property type="match status" value="1"/>
</dbReference>
<evidence type="ECO:0000313" key="3">
    <source>
        <dbReference type="EMBL" id="NMM95733.1"/>
    </source>
</evidence>
<dbReference type="AlphaFoldDB" id="A0A7Y0HUK9"/>
<sequence>MTDNDMHIIADRWMLESRQVINWGSYEGYHEFKPSMSDEMPVTLLAGASESGKSTLVDAQISLLYPTGTPYNKASNSGRSERNDYTYLRGMLGSSDGENGETPIYLRGRDDNDAPQAVWGAIVDTYLNRTTGAVLSCGKFLYLASGDGRGEVRRQYIAWNRKIDPRKMDRFRDTPFTPTMLKKTYPECDSFPNAEAFHAYIWREMGLSPEACRLLHKIQSADAPSRLDDIFKQGVLGVPEALELARATVDDYDRYDENFRSMDEKAKRITKLRDIQNQYGAYTEALQARREFDAVNPDDEQGNAALGAWAYSRMAGEVRSGLPAAQRKCEEYERKLEAASRESSDLETELNEVKEQISGIDDGSLKRLEGDLERARRDAEETRKQRTSVQARFQQAGETMPNNEEHWNIKRDAIAQALDSYDIDKAQRENQRDAMYDEVRDRRKERESLQADLNRQRNQKTRITQAMDEARGMLADAVGLDPKHLPYVAELMDVREDSEAWRVAMNVTYAPIAQTILVDKRYEQGFAKKVSSIDPRLMIRRTWQFVDTDASYDTASTKGWMSSKLRFKAGSPFTGWLREQVASERFDAKCVQTIDDDDRDERQVQTDGQLKSGAHGFHGIKNTHMIIGFVNERYLTELQRKLEKAIENLAEATIRHERAKRQVDLLRDQKELANFISDMDWSKVDVVGAEQKVEDLKARIEEIRSNPELAKLTARRDGLNAKIDQANMARARARVDLNTASHAMQVEQDWLSKYGKAEFDDALLPGALSNQLTDMYEAVYGISPNTSRAELITSNVVNGEGLYSDLIVTKMANAIRKRITSLNDQADVMRANVETRMADYLEAYDPGDNTVTASVEEYKFYVEELRSLDMLSTRKATDEEYVNSLEKLRMSFMQIARAVDTDKKRIDEQLDRINAMLKGQQFGPRHGSLSISVDVHQPAHEFVGLMRNTIADLNDWKQSDQDDPAATRKQFARCRTLVDQLRQELSQVRDANGIKSYGAKNLDPRCRCSFYAIVKHEDGPDERITSTGGRSGGALQELTSFIYGAALIYLLGGDVTGQPTYTTLFLDEALIKADGRYTQRALGVLPKLGFQVIVSAPESKTAEILEVATKAYVAYKDTSNGHSYLQEITSDEITRLESEIAADMSGESGEEQKGEDAEGGESQGM</sequence>
<feature type="region of interest" description="Disordered" evidence="2">
    <location>
        <begin position="1138"/>
        <end position="1165"/>
    </location>
</feature>
<proteinExistence type="predicted"/>
<keyword evidence="4" id="KW-1185">Reference proteome</keyword>
<dbReference type="RefSeq" id="WP_169078873.1">
    <property type="nucleotide sequence ID" value="NZ_JAAIIF010000006.1"/>
</dbReference>